<organism evidence="2 3">
    <name type="scientific">Clostridium carboxidivorans P7</name>
    <dbReference type="NCBI Taxonomy" id="536227"/>
    <lineage>
        <taxon>Bacteria</taxon>
        <taxon>Bacillati</taxon>
        <taxon>Bacillota</taxon>
        <taxon>Clostridia</taxon>
        <taxon>Eubacteriales</taxon>
        <taxon>Clostridiaceae</taxon>
        <taxon>Clostridium</taxon>
    </lineage>
</organism>
<evidence type="ECO:0000313" key="3">
    <source>
        <dbReference type="Proteomes" id="UP000004198"/>
    </source>
</evidence>
<accession>C6PP99</accession>
<name>C6PP99_9CLOT</name>
<keyword evidence="1" id="KW-0812">Transmembrane</keyword>
<protein>
    <submittedName>
        <fullName evidence="2">Uncharacterized protein</fullName>
    </submittedName>
</protein>
<keyword evidence="1" id="KW-0472">Membrane</keyword>
<feature type="transmembrane region" description="Helical" evidence="1">
    <location>
        <begin position="12"/>
        <end position="31"/>
    </location>
</feature>
<evidence type="ECO:0000256" key="1">
    <source>
        <dbReference type="SAM" id="Phobius"/>
    </source>
</evidence>
<dbReference type="Proteomes" id="UP000004198">
    <property type="component" value="Unassembled WGS sequence"/>
</dbReference>
<keyword evidence="3" id="KW-1185">Reference proteome</keyword>
<dbReference type="AlphaFoldDB" id="C6PP99"/>
<reference evidence="2 3" key="1">
    <citation type="submission" date="2009-06" db="EMBL/GenBank/DDBJ databases">
        <title>The draft genome of Clostridium carboxidivorans P7.</title>
        <authorList>
            <consortium name="US DOE Joint Genome Institute (JGI-PGF)"/>
            <person name="Lucas S."/>
            <person name="Copeland A."/>
            <person name="Lapidus A."/>
            <person name="Glavina del Rio T."/>
            <person name="Tice H."/>
            <person name="Bruce D."/>
            <person name="Goodwin L."/>
            <person name="Pitluck S."/>
            <person name="Larimer F."/>
            <person name="Land M.L."/>
            <person name="Hauser L."/>
            <person name="Hemme C.L."/>
        </authorList>
    </citation>
    <scope>NUCLEOTIDE SEQUENCE [LARGE SCALE GENOMIC DNA]</scope>
    <source>
        <strain evidence="2 3">P7</strain>
    </source>
</reference>
<gene>
    <name evidence="2" type="ORF">CcarbDRAFT_0616</name>
</gene>
<keyword evidence="1" id="KW-1133">Transmembrane helix</keyword>
<evidence type="ECO:0000313" key="2">
    <source>
        <dbReference type="EMBL" id="EET88977.1"/>
    </source>
</evidence>
<proteinExistence type="predicted"/>
<sequence>MANSQCLFHLNLLELNAAIVCIQIAAKVLLIKNGSLSHNVF</sequence>
<dbReference type="EMBL" id="ACVI01000006">
    <property type="protein sequence ID" value="EET88977.1"/>
    <property type="molecule type" value="Genomic_DNA"/>
</dbReference>
<comment type="caution">
    <text evidence="2">The sequence shown here is derived from an EMBL/GenBank/DDBJ whole genome shotgun (WGS) entry which is preliminary data.</text>
</comment>